<accession>A0A8X6NV01</accession>
<dbReference type="Proteomes" id="UP000887013">
    <property type="component" value="Unassembled WGS sequence"/>
</dbReference>
<gene>
    <name evidence="1" type="primary">AVEN_163084_1</name>
    <name evidence="1" type="ORF">NPIL_640251</name>
</gene>
<sequence length="117" mass="13735">MIRFCRNSRLAKACRVTDVLTSDELKEAETKIMPIVQKTSFVYGKNERLKNIQYVVDQNGLLRMKTRLTFREDTEDFRFPIILPSDHPVVTSLLMSKHKELLNYGIQTLIANIREKY</sequence>
<organism evidence="1 2">
    <name type="scientific">Nephila pilipes</name>
    <name type="common">Giant wood spider</name>
    <name type="synonym">Nephila maculata</name>
    <dbReference type="NCBI Taxonomy" id="299642"/>
    <lineage>
        <taxon>Eukaryota</taxon>
        <taxon>Metazoa</taxon>
        <taxon>Ecdysozoa</taxon>
        <taxon>Arthropoda</taxon>
        <taxon>Chelicerata</taxon>
        <taxon>Arachnida</taxon>
        <taxon>Araneae</taxon>
        <taxon>Araneomorphae</taxon>
        <taxon>Entelegynae</taxon>
        <taxon>Araneoidea</taxon>
        <taxon>Nephilidae</taxon>
        <taxon>Nephila</taxon>
    </lineage>
</organism>
<dbReference type="OrthoDB" id="6431584at2759"/>
<proteinExistence type="predicted"/>
<dbReference type="AlphaFoldDB" id="A0A8X6NV01"/>
<comment type="caution">
    <text evidence="1">The sequence shown here is derived from an EMBL/GenBank/DDBJ whole genome shotgun (WGS) entry which is preliminary data.</text>
</comment>
<reference evidence="1" key="1">
    <citation type="submission" date="2020-08" db="EMBL/GenBank/DDBJ databases">
        <title>Multicomponent nature underlies the extraordinary mechanical properties of spider dragline silk.</title>
        <authorList>
            <person name="Kono N."/>
            <person name="Nakamura H."/>
            <person name="Mori M."/>
            <person name="Yoshida Y."/>
            <person name="Ohtoshi R."/>
            <person name="Malay A.D."/>
            <person name="Moran D.A.P."/>
            <person name="Tomita M."/>
            <person name="Numata K."/>
            <person name="Arakawa K."/>
        </authorList>
    </citation>
    <scope>NUCLEOTIDE SEQUENCE</scope>
</reference>
<dbReference type="EMBL" id="BMAW01013307">
    <property type="protein sequence ID" value="GFT33167.1"/>
    <property type="molecule type" value="Genomic_DNA"/>
</dbReference>
<evidence type="ECO:0000313" key="1">
    <source>
        <dbReference type="EMBL" id="GFT33167.1"/>
    </source>
</evidence>
<evidence type="ECO:0000313" key="2">
    <source>
        <dbReference type="Proteomes" id="UP000887013"/>
    </source>
</evidence>
<name>A0A8X6NV01_NEPPI</name>
<keyword evidence="2" id="KW-1185">Reference proteome</keyword>
<protein>
    <submittedName>
        <fullName evidence="1">Integrase catalytic domain-containing protein</fullName>
    </submittedName>
</protein>